<dbReference type="EMBL" id="MCFE01000310">
    <property type="protein sequence ID" value="ORX91714.1"/>
    <property type="molecule type" value="Genomic_DNA"/>
</dbReference>
<accession>A0A1Y1Y262</accession>
<dbReference type="Proteomes" id="UP000193498">
    <property type="component" value="Unassembled WGS sequence"/>
</dbReference>
<organism evidence="2 3">
    <name type="scientific">Basidiobolus meristosporus CBS 931.73</name>
    <dbReference type="NCBI Taxonomy" id="1314790"/>
    <lineage>
        <taxon>Eukaryota</taxon>
        <taxon>Fungi</taxon>
        <taxon>Fungi incertae sedis</taxon>
        <taxon>Zoopagomycota</taxon>
        <taxon>Entomophthoromycotina</taxon>
        <taxon>Basidiobolomycetes</taxon>
        <taxon>Basidiobolales</taxon>
        <taxon>Basidiobolaceae</taxon>
        <taxon>Basidiobolus</taxon>
    </lineage>
</organism>
<dbReference type="AlphaFoldDB" id="A0A1Y1Y262"/>
<feature type="chain" id="PRO_5013050518" evidence="1">
    <location>
        <begin position="37"/>
        <end position="201"/>
    </location>
</feature>
<dbReference type="OrthoDB" id="73465at2759"/>
<evidence type="ECO:0000313" key="2">
    <source>
        <dbReference type="EMBL" id="ORX91714.1"/>
    </source>
</evidence>
<dbReference type="InParanoid" id="A0A1Y1Y262"/>
<reference evidence="2 3" key="1">
    <citation type="submission" date="2016-07" db="EMBL/GenBank/DDBJ databases">
        <title>Pervasive Adenine N6-methylation of Active Genes in Fungi.</title>
        <authorList>
            <consortium name="DOE Joint Genome Institute"/>
            <person name="Mondo S.J."/>
            <person name="Dannebaum R.O."/>
            <person name="Kuo R.C."/>
            <person name="Labutti K."/>
            <person name="Haridas S."/>
            <person name="Kuo A."/>
            <person name="Salamov A."/>
            <person name="Ahrendt S.R."/>
            <person name="Lipzen A."/>
            <person name="Sullivan W."/>
            <person name="Andreopoulos W.B."/>
            <person name="Clum A."/>
            <person name="Lindquist E."/>
            <person name="Daum C."/>
            <person name="Ramamoorthy G.K."/>
            <person name="Gryganskyi A."/>
            <person name="Culley D."/>
            <person name="Magnuson J.K."/>
            <person name="James T.Y."/>
            <person name="O'Malley M.A."/>
            <person name="Stajich J.E."/>
            <person name="Spatafora J.W."/>
            <person name="Visel A."/>
            <person name="Grigoriev I.V."/>
        </authorList>
    </citation>
    <scope>NUCLEOTIDE SEQUENCE [LARGE SCALE GENOMIC DNA]</scope>
    <source>
        <strain evidence="2 3">CBS 931.73</strain>
    </source>
</reference>
<feature type="signal peptide" evidence="1">
    <location>
        <begin position="1"/>
        <end position="36"/>
    </location>
</feature>
<evidence type="ECO:0000256" key="1">
    <source>
        <dbReference type="SAM" id="SignalP"/>
    </source>
</evidence>
<keyword evidence="3" id="KW-1185">Reference proteome</keyword>
<protein>
    <submittedName>
        <fullName evidence="2">Uncharacterized protein</fullName>
    </submittedName>
</protein>
<name>A0A1Y1Y262_9FUNG</name>
<evidence type="ECO:0000313" key="3">
    <source>
        <dbReference type="Proteomes" id="UP000193498"/>
    </source>
</evidence>
<sequence>MKTTRTLSWIGSSTKFWFVALSCSLFILQSSPVTFGFKSDEWSMIRPLERVDLVDVEAVEYEPVSNLTWALPGDRKSTASVLSSSQNMFIVEEFKCANPTTKEDVCTKIRNAYENAGQRITAVLDLKSPITIQVNIRRFCESKMSRLCKSNTLGQASAASYWAMEGFEENSIDSNYMYPQALVKQLGVQFAFTKFDIIAGG</sequence>
<keyword evidence="1" id="KW-0732">Signal</keyword>
<comment type="caution">
    <text evidence="2">The sequence shown here is derived from an EMBL/GenBank/DDBJ whole genome shotgun (WGS) entry which is preliminary data.</text>
</comment>
<dbReference type="STRING" id="1314790.A0A1Y1Y262"/>
<proteinExistence type="predicted"/>
<gene>
    <name evidence="2" type="ORF">K493DRAFT_49217</name>
</gene>